<accession>A0A4D6X2V1</accession>
<gene>
    <name evidence="1" type="primary">ycf80</name>
</gene>
<reference evidence="1" key="2">
    <citation type="submission" date="2019-04" db="EMBL/GenBank/DDBJ databases">
        <authorList>
            <person name="Pasella M."/>
        </authorList>
    </citation>
    <scope>NUCLEOTIDE SEQUENCE</scope>
    <source>
        <strain evidence="1">PD1141</strain>
    </source>
</reference>
<dbReference type="EMBL" id="MK814743">
    <property type="protein sequence ID" value="QCI09000.1"/>
    <property type="molecule type" value="Genomic_DNA"/>
</dbReference>
<name>A0A4D6X2V1_9FLOR</name>
<proteinExistence type="predicted"/>
<keyword evidence="1" id="KW-0934">Plastid</keyword>
<geneLocation type="plastid" evidence="1"/>
<protein>
    <recommendedName>
        <fullName evidence="2">Ycf80</fullName>
    </recommendedName>
</protein>
<sequence>MILFNFNLIQSIFEGYSRDINQLSTLIKISKQNVIHMYNNDSINSRPFLFSIFTAKNETIVKKISKISTQDKLISCNFIIKFINKYWQETIFLSESNSLSDFYMNKLKSDGIGITTNEYKNFLLEFSKALINGRIRACISDSKIQLENNNNMTYIRYIWRKGLNFSLPQKIIYPFLYFKNNKFPNKLQNIWVKKLQQNEFPVFTIINGFNQIIVAESSPDTTFNKNLVDLLYKWYSKYFLVEQYNNILHEGLFFINPKDALEYQNYIQHKYKNSSLQNHVKSFASKLDVYYNLVRSYNSNIQFRLIPDLKEVGELIYRYRYYKHITFHKQQKYGKDYFQGQPIYLIQPILVSSKKTKENHLVNYFYNIKKNNSTKQYEAIFMNYKTAMLAWKKFRSYTSNYNLPVKPKLTVYNLEDFIKICENNNKIIEKNIIFVPSEDSYLFIKNKRQLDAQSNIMQLLSNKFLYMQIISKRIIWSLTSRQPISW</sequence>
<dbReference type="AlphaFoldDB" id="A0A4D6X2V1"/>
<evidence type="ECO:0008006" key="2">
    <source>
        <dbReference type="Google" id="ProtNLM"/>
    </source>
</evidence>
<reference evidence="1" key="1">
    <citation type="journal article" date="2019" name="Mol. Phylogenet. Evol.">
        <title>Morphological evolution and classification of the red algal order Ceramiales inferred using plastid phylogenomics.</title>
        <authorList>
            <person name="Diaz-Tapia P."/>
            <person name="Pasella M.M."/>
            <person name="Verbruggen H."/>
            <person name="Maggs C.A."/>
        </authorList>
    </citation>
    <scope>NUCLEOTIDE SEQUENCE</scope>
    <source>
        <strain evidence="1">PD1141</strain>
    </source>
</reference>
<evidence type="ECO:0000313" key="1">
    <source>
        <dbReference type="EMBL" id="QCI09000.1"/>
    </source>
</evidence>
<organism evidence="1">
    <name type="scientific">Inkyuleea mariana</name>
    <dbReference type="NCBI Taxonomy" id="123988"/>
    <lineage>
        <taxon>Eukaryota</taxon>
        <taxon>Rhodophyta</taxon>
        <taxon>Florideophyceae</taxon>
        <taxon>Rhodymeniophycidae</taxon>
        <taxon>Ceramiales</taxon>
        <taxon>Ceramiaceae</taxon>
        <taxon>Inkyuleea</taxon>
    </lineage>
</organism>